<evidence type="ECO:0000313" key="2">
    <source>
        <dbReference type="EMBL" id="MBL0394308.1"/>
    </source>
</evidence>
<dbReference type="RefSeq" id="WP_201676985.1">
    <property type="nucleotide sequence ID" value="NZ_JAEQNE010000008.1"/>
</dbReference>
<dbReference type="SMART" id="SM00834">
    <property type="entry name" value="CxxC_CXXC_SSSS"/>
    <property type="match status" value="1"/>
</dbReference>
<reference evidence="2 3" key="1">
    <citation type="journal article" date="2017" name="Int. J. Syst. Evol. Microbiol.">
        <title>Ramlibacter monticola sp. nov., isolated from forest soil.</title>
        <authorList>
            <person name="Chaudhary D.K."/>
            <person name="Kim J."/>
        </authorList>
    </citation>
    <scope>NUCLEOTIDE SEQUENCE [LARGE SCALE GENOMIC DNA]</scope>
    <source>
        <strain evidence="2 3">KACC 19175</strain>
    </source>
</reference>
<feature type="domain" description="Putative regulatory protein FmdB zinc ribbon" evidence="1">
    <location>
        <begin position="1"/>
        <end position="43"/>
    </location>
</feature>
<dbReference type="EMBL" id="JAEQNE010000008">
    <property type="protein sequence ID" value="MBL0394308.1"/>
    <property type="molecule type" value="Genomic_DNA"/>
</dbReference>
<dbReference type="AlphaFoldDB" id="A0A937CW02"/>
<protein>
    <submittedName>
        <fullName evidence="2">Zinc ribbon domain-containing protein</fullName>
    </submittedName>
</protein>
<comment type="caution">
    <text evidence="2">The sequence shown here is derived from an EMBL/GenBank/DDBJ whole genome shotgun (WGS) entry which is preliminary data.</text>
</comment>
<organism evidence="2 3">
    <name type="scientific">Ramlibacter monticola</name>
    <dbReference type="NCBI Taxonomy" id="1926872"/>
    <lineage>
        <taxon>Bacteria</taxon>
        <taxon>Pseudomonadati</taxon>
        <taxon>Pseudomonadota</taxon>
        <taxon>Betaproteobacteria</taxon>
        <taxon>Burkholderiales</taxon>
        <taxon>Comamonadaceae</taxon>
        <taxon>Ramlibacter</taxon>
    </lineage>
</organism>
<sequence length="132" mass="15001">MPTYTFRCDSCERVQELVMPISRYCSEPPRPQCCERAMQRVFLAAPGLGVISEAHYEGLRASDGTDISSRAKHRAYMREHNLTTIDDFTETWKRAARQRALRMQGIDVERPRDIAQAIDKLGGEDVAPREGS</sequence>
<evidence type="ECO:0000259" key="1">
    <source>
        <dbReference type="SMART" id="SM00834"/>
    </source>
</evidence>
<keyword evidence="3" id="KW-1185">Reference proteome</keyword>
<dbReference type="InterPro" id="IPR013429">
    <property type="entry name" value="Regulatory_FmdB_Zinc_ribbon"/>
</dbReference>
<proteinExistence type="predicted"/>
<dbReference type="Proteomes" id="UP000599109">
    <property type="component" value="Unassembled WGS sequence"/>
</dbReference>
<accession>A0A937CW02</accession>
<name>A0A937CW02_9BURK</name>
<gene>
    <name evidence="2" type="ORF">JJ685_24425</name>
</gene>
<evidence type="ECO:0000313" key="3">
    <source>
        <dbReference type="Proteomes" id="UP000599109"/>
    </source>
</evidence>